<dbReference type="Pfam" id="PF22235">
    <property type="entry name" value="FAS1_thioest_ins"/>
    <property type="match status" value="1"/>
</dbReference>
<dbReference type="GO" id="GO:0004316">
    <property type="term" value="F:3-oxoacyl-[acyl-carrier-protein] reductase (NADPH) activity"/>
    <property type="evidence" value="ECO:0007669"/>
    <property type="project" value="UniProtKB-EC"/>
</dbReference>
<dbReference type="UniPathway" id="UPA00659"/>
<dbReference type="FunFam" id="1.20.930.70:FF:000001">
    <property type="entry name" value="Fatty acid synthase beta subunit dehydratase"/>
    <property type="match status" value="1"/>
</dbReference>
<evidence type="ECO:0000256" key="11">
    <source>
        <dbReference type="ARBA" id="ARBA00023002"/>
    </source>
</evidence>
<reference evidence="23 24" key="1">
    <citation type="submission" date="2014-04" db="EMBL/GenBank/DDBJ databases">
        <authorList>
            <consortium name="DOE Joint Genome Institute"/>
            <person name="Kuo A."/>
            <person name="Tarkka M."/>
            <person name="Buscot F."/>
            <person name="Kohler A."/>
            <person name="Nagy L.G."/>
            <person name="Floudas D."/>
            <person name="Copeland A."/>
            <person name="Barry K.W."/>
            <person name="Cichocki N."/>
            <person name="Veneault-Fourrey C."/>
            <person name="LaButti K."/>
            <person name="Lindquist E.A."/>
            <person name="Lipzen A."/>
            <person name="Lundell T."/>
            <person name="Morin E."/>
            <person name="Murat C."/>
            <person name="Sun H."/>
            <person name="Tunlid A."/>
            <person name="Henrissat B."/>
            <person name="Grigoriev I.V."/>
            <person name="Hibbett D.S."/>
            <person name="Martin F."/>
            <person name="Nordberg H.P."/>
            <person name="Cantor M.N."/>
            <person name="Hua S.X."/>
        </authorList>
    </citation>
    <scope>NUCLEOTIDE SEQUENCE [LARGE SCALE GENOMIC DNA]</scope>
    <source>
        <strain evidence="23 24">F 1598</strain>
    </source>
</reference>
<dbReference type="InParanoid" id="A0A0C3FXA5"/>
<evidence type="ECO:0000313" key="23">
    <source>
        <dbReference type="EMBL" id="KIM84174.1"/>
    </source>
</evidence>
<dbReference type="InterPro" id="IPR040899">
    <property type="entry name" value="Fas_alpha_ACP"/>
</dbReference>
<dbReference type="InterPro" id="IPR041550">
    <property type="entry name" value="FASI_helical"/>
</dbReference>
<evidence type="ECO:0000256" key="9">
    <source>
        <dbReference type="ARBA" id="ARBA00022842"/>
    </source>
</evidence>
<organism evidence="23 24">
    <name type="scientific">Piloderma croceum (strain F 1598)</name>
    <dbReference type="NCBI Taxonomy" id="765440"/>
    <lineage>
        <taxon>Eukaryota</taxon>
        <taxon>Fungi</taxon>
        <taxon>Dikarya</taxon>
        <taxon>Basidiomycota</taxon>
        <taxon>Agaricomycotina</taxon>
        <taxon>Agaricomycetes</taxon>
        <taxon>Agaricomycetidae</taxon>
        <taxon>Atheliales</taxon>
        <taxon>Atheliaceae</taxon>
        <taxon>Piloderma</taxon>
    </lineage>
</organism>
<evidence type="ECO:0000259" key="21">
    <source>
        <dbReference type="PROSITE" id="PS50075"/>
    </source>
</evidence>
<dbReference type="Gene3D" id="1.20.930.70">
    <property type="match status" value="1"/>
</dbReference>
<dbReference type="Gene3D" id="6.20.240.10">
    <property type="match status" value="1"/>
</dbReference>
<dbReference type="Pfam" id="PF08354">
    <property type="entry name" value="Fas1-AflB-like_hel"/>
    <property type="match status" value="1"/>
</dbReference>
<dbReference type="InterPro" id="IPR003965">
    <property type="entry name" value="Fatty_acid_synthase"/>
</dbReference>
<comment type="pathway">
    <text evidence="1">Lipid metabolism; fatty acid beta-oxidation.</text>
</comment>
<dbReference type="FunFam" id="3.90.470.20:FF:000005">
    <property type="entry name" value="Fatty acid synthase alpha subunit FasA"/>
    <property type="match status" value="1"/>
</dbReference>
<dbReference type="SUPFAM" id="SSF56214">
    <property type="entry name" value="4'-phosphopantetheinyl transferase"/>
    <property type="match status" value="1"/>
</dbReference>
<dbReference type="InterPro" id="IPR014031">
    <property type="entry name" value="Ketoacyl_synth_C"/>
</dbReference>
<dbReference type="SUPFAM" id="SSF51735">
    <property type="entry name" value="NAD(P)-binding Rossmann-fold domains"/>
    <property type="match status" value="1"/>
</dbReference>
<dbReference type="Pfam" id="PF18325">
    <property type="entry name" value="Fas_alpha_ACP"/>
    <property type="match status" value="1"/>
</dbReference>
<dbReference type="Pfam" id="PF00698">
    <property type="entry name" value="Acyl_transf_1"/>
    <property type="match status" value="1"/>
</dbReference>
<keyword evidence="13" id="KW-0520">NAD</keyword>
<keyword evidence="6" id="KW-0808">Transferase</keyword>
<comment type="catalytic activity">
    <reaction evidence="20">
        <text>a fatty acyl-[ACP] + malonyl-[ACP] + H(+) = a 3-oxoacyl-[ACP] + holo-[ACP] + CO2</text>
        <dbReference type="Rhea" id="RHEA:22836"/>
        <dbReference type="Rhea" id="RHEA-COMP:9623"/>
        <dbReference type="Rhea" id="RHEA-COMP:9685"/>
        <dbReference type="Rhea" id="RHEA-COMP:9916"/>
        <dbReference type="Rhea" id="RHEA-COMP:14125"/>
        <dbReference type="ChEBI" id="CHEBI:15378"/>
        <dbReference type="ChEBI" id="CHEBI:16526"/>
        <dbReference type="ChEBI" id="CHEBI:64479"/>
        <dbReference type="ChEBI" id="CHEBI:78449"/>
        <dbReference type="ChEBI" id="CHEBI:78776"/>
        <dbReference type="ChEBI" id="CHEBI:138651"/>
        <dbReference type="EC" id="2.3.1.41"/>
    </reaction>
</comment>
<dbReference type="Gene3D" id="6.10.60.10">
    <property type="match status" value="1"/>
</dbReference>
<dbReference type="GO" id="GO:0004318">
    <property type="term" value="F:enoyl-[acyl-carrier-protein] reductase (NADH) activity"/>
    <property type="evidence" value="ECO:0007669"/>
    <property type="project" value="InterPro"/>
</dbReference>
<dbReference type="GO" id="GO:0004312">
    <property type="term" value="F:fatty acid synthase activity"/>
    <property type="evidence" value="ECO:0007669"/>
    <property type="project" value="InterPro"/>
</dbReference>
<dbReference type="FunFam" id="3.90.25.70:FF:000001">
    <property type="entry name" value="Fatty acid synthase subunit alpha"/>
    <property type="match status" value="1"/>
</dbReference>
<dbReference type="GO" id="GO:0004321">
    <property type="term" value="F:fatty-acyl-CoA synthase activity"/>
    <property type="evidence" value="ECO:0007669"/>
    <property type="project" value="UniProtKB-EC"/>
</dbReference>
<dbReference type="GO" id="GO:0008897">
    <property type="term" value="F:holo-[acyl-carrier-protein] synthase activity"/>
    <property type="evidence" value="ECO:0007669"/>
    <property type="project" value="InterPro"/>
</dbReference>
<dbReference type="SUPFAM" id="SSF54637">
    <property type="entry name" value="Thioesterase/thiol ester dehydrase-isomerase"/>
    <property type="match status" value="2"/>
</dbReference>
<evidence type="ECO:0000313" key="24">
    <source>
        <dbReference type="Proteomes" id="UP000054166"/>
    </source>
</evidence>
<dbReference type="CDD" id="cd08950">
    <property type="entry name" value="KR_fFAS_SDR_c_like"/>
    <property type="match status" value="1"/>
</dbReference>
<dbReference type="SMART" id="SM00827">
    <property type="entry name" value="PKS_AT"/>
    <property type="match status" value="1"/>
</dbReference>
<dbReference type="InterPro" id="IPR032088">
    <property type="entry name" value="SAT"/>
</dbReference>
<dbReference type="GO" id="GO:0004315">
    <property type="term" value="F:3-oxoacyl-[acyl-carrier-protein] synthase activity"/>
    <property type="evidence" value="ECO:0007669"/>
    <property type="project" value="UniProtKB-EC"/>
</dbReference>
<comment type="catalytic activity">
    <reaction evidence="18">
        <text>acetyl-CoA + n malonyl-CoA + 2n NADPH + 4n H(+) = a long-chain-acyl-CoA + n CoA + n CO2 + 2n NADP(+).</text>
        <dbReference type="EC" id="2.3.1.86"/>
    </reaction>
</comment>
<evidence type="ECO:0000256" key="12">
    <source>
        <dbReference type="ARBA" id="ARBA00023026"/>
    </source>
</evidence>
<dbReference type="Pfam" id="PF02801">
    <property type="entry name" value="Ketoacyl-synt_C"/>
    <property type="match status" value="1"/>
</dbReference>
<dbReference type="Pfam" id="PF00109">
    <property type="entry name" value="ketoacyl-synt"/>
    <property type="match status" value="1"/>
</dbReference>
<dbReference type="Proteomes" id="UP000054166">
    <property type="component" value="Unassembled WGS sequence"/>
</dbReference>
<dbReference type="Pfam" id="PF18314">
    <property type="entry name" value="FAS_I_H"/>
    <property type="match status" value="1"/>
</dbReference>
<dbReference type="HOGENOM" id="CLU_000114_2_0_1"/>
<dbReference type="Gene3D" id="3.30.70.3330">
    <property type="match status" value="1"/>
</dbReference>
<dbReference type="Pfam" id="PF17951">
    <property type="entry name" value="FAS_meander"/>
    <property type="match status" value="1"/>
</dbReference>
<keyword evidence="14" id="KW-0443">Lipid metabolism</keyword>
<dbReference type="Gene3D" id="2.40.128.700">
    <property type="match status" value="1"/>
</dbReference>
<dbReference type="InterPro" id="IPR020841">
    <property type="entry name" value="PKS_Beta-ketoAc_synthase_dom"/>
</dbReference>
<dbReference type="Gene3D" id="3.20.20.70">
    <property type="entry name" value="Aldolase class I"/>
    <property type="match status" value="1"/>
</dbReference>
<comment type="similarity">
    <text evidence="2">Belongs to the thiolase-like superfamily. Fungal fatty acid synthetase subunit alpha family.</text>
</comment>
<dbReference type="GO" id="GO:0005835">
    <property type="term" value="C:fatty acid synthase complex"/>
    <property type="evidence" value="ECO:0007669"/>
    <property type="project" value="InterPro"/>
</dbReference>
<dbReference type="Gene3D" id="3.10.129.10">
    <property type="entry name" value="Hotdog Thioesterase"/>
    <property type="match status" value="1"/>
</dbReference>
<protein>
    <submittedName>
        <fullName evidence="23">Uncharacterized protein</fullName>
    </submittedName>
</protein>
<comment type="catalytic activity">
    <reaction evidence="19">
        <text>a (3R)-hydroxyacyl-[ACP] + NADP(+) = a 3-oxoacyl-[ACP] + NADPH + H(+)</text>
        <dbReference type="Rhea" id="RHEA:17397"/>
        <dbReference type="Rhea" id="RHEA-COMP:9916"/>
        <dbReference type="Rhea" id="RHEA-COMP:9945"/>
        <dbReference type="ChEBI" id="CHEBI:15378"/>
        <dbReference type="ChEBI" id="CHEBI:57783"/>
        <dbReference type="ChEBI" id="CHEBI:58349"/>
        <dbReference type="ChEBI" id="CHEBI:78776"/>
        <dbReference type="ChEBI" id="CHEBI:78827"/>
        <dbReference type="EC" id="1.1.1.100"/>
    </reaction>
</comment>
<evidence type="ECO:0000256" key="19">
    <source>
        <dbReference type="ARBA" id="ARBA00048508"/>
    </source>
</evidence>
<dbReference type="Gene3D" id="3.40.47.10">
    <property type="match status" value="2"/>
</dbReference>
<dbReference type="InterPro" id="IPR013785">
    <property type="entry name" value="Aldolase_TIM"/>
</dbReference>
<dbReference type="FunCoup" id="A0A0C3FXA5">
    <property type="interactions" value="24"/>
</dbReference>
<dbReference type="InterPro" id="IPR014043">
    <property type="entry name" value="Acyl_transferase_dom"/>
</dbReference>
<keyword evidence="9" id="KW-0460">Magnesium</keyword>
<keyword evidence="4" id="KW-0444">Lipid biosynthesis</keyword>
<dbReference type="InterPro" id="IPR004568">
    <property type="entry name" value="Ppantetheine-prot_Trfase_dom"/>
</dbReference>
<dbReference type="PRINTS" id="PR01483">
    <property type="entry name" value="FASYNTHASE"/>
</dbReference>
<dbReference type="Pfam" id="PF00106">
    <property type="entry name" value="adh_short"/>
    <property type="match status" value="1"/>
</dbReference>
<dbReference type="GO" id="GO:0006635">
    <property type="term" value="P:fatty acid beta-oxidation"/>
    <property type="evidence" value="ECO:0007669"/>
    <property type="project" value="UniProtKB-UniPathway"/>
</dbReference>
<dbReference type="NCBIfam" id="TIGR00556">
    <property type="entry name" value="pantethn_trn"/>
    <property type="match status" value="1"/>
</dbReference>
<feature type="domain" description="Ketosynthase family 3 (KS3)" evidence="22">
    <location>
        <begin position="3173"/>
        <end position="3698"/>
    </location>
</feature>
<dbReference type="InterPro" id="IPR001227">
    <property type="entry name" value="Ac_transferase_dom_sf"/>
</dbReference>
<dbReference type="InterPro" id="IPR008278">
    <property type="entry name" value="4-PPantetheinyl_Trfase_dom"/>
</dbReference>
<dbReference type="Gene3D" id="3.90.25.70">
    <property type="match status" value="1"/>
</dbReference>
<dbReference type="InterPro" id="IPR018201">
    <property type="entry name" value="Ketoacyl_synth_AS"/>
</dbReference>
<evidence type="ECO:0000256" key="14">
    <source>
        <dbReference type="ARBA" id="ARBA00023098"/>
    </source>
</evidence>
<evidence type="ECO:0000256" key="1">
    <source>
        <dbReference type="ARBA" id="ARBA00005005"/>
    </source>
</evidence>
<dbReference type="PANTHER" id="PTHR10982">
    <property type="entry name" value="MALONYL COA-ACYL CARRIER PROTEIN TRANSACYLASE"/>
    <property type="match status" value="1"/>
</dbReference>
<dbReference type="Gene3D" id="3.30.1120.100">
    <property type="match status" value="1"/>
</dbReference>
<dbReference type="InterPro" id="IPR029069">
    <property type="entry name" value="HotDog_dom_sf"/>
</dbReference>
<keyword evidence="7" id="KW-0479">Metal-binding</keyword>
<dbReference type="Gene3D" id="3.40.50.720">
    <property type="entry name" value="NAD(P)-binding Rossmann-like Domain"/>
    <property type="match status" value="1"/>
</dbReference>
<dbReference type="FunFam" id="3.30.70.2490:FF:000001">
    <property type="entry name" value="Fatty acid synthase subunit alpha"/>
    <property type="match status" value="1"/>
</dbReference>
<keyword evidence="10" id="KW-0521">NADP</keyword>
<dbReference type="FunFam" id="3.20.20.70:FF:000078">
    <property type="entry name" value="Fatty acid synthase beta subunit dehydratase"/>
    <property type="match status" value="1"/>
</dbReference>
<dbReference type="InterPro" id="IPR016039">
    <property type="entry name" value="Thiolase-like"/>
</dbReference>
<sequence length="3925" mass="430130">MSLPNGNVIPSITTRPIILSVGQLRVSIPVSTKTDEWIAAEVLRDEFVHSQKDLDAVDATAELESSWEATLDLFARFLSFVAGSLHGDQQSSRARTSLLASVFAHFTATYLTERDVHSVAATCDTDVRRSVLSSYFLALAALEDAEVADIFRGPASALLSAAAKGDASIFALFGGQGNNEVYFDELQSLYDIYKPYVAPLISTVTDEILKLASAREATSFYAYGLDVSSWLAGTKPRPSVSYLASVPVAFPLIGLTQLVQYLVVCRVSGITPGQLRDRISGTTGHSQGVVSAVAIAASTSFESFTENTKKAIRWLFFCGLRAQEAFPVLSLEPSIVDDAVEGGEGVPSPMLAVSGLALKDLEPHIKKTNVHLPANSQLHVSLHNGPRAFVLTGPARALYGLVTNLRKIRAPSGLDQSKTLFSQRKLVFSVRFLVVNAPFHSEYLASATEKLCTEDLRGEELWTTKELGIPVYNTENGSDMRKLSTSITRSLCDQIFTSPIQWTAATNFPDTATHAIDFGPGGTSGIGSLTARNLDGRGVRVVIVGEKGKSGAEVYDSQDVRYEEWWSKKWGPQLVRTSDGTIHIDTPYSRLLGKPPIMVAGMTPSTVKAGFVSAILSAGFHVELAGGGHYSPDAIRAKVAEIQSQIPAGVGITLNSLYINPRQFTFQLPLWQEMRKEGLPIEGFCVAAGIPSTEKAVEIIDGLRQAGIKHVAFKPGSVEGIRQVVSIAATNPNFPVILQWTGGRAGGHHSYEDFHQPILATYRSIRQHSNISLIAGSGFGAAEDIWPYLTGDWAVKGYGVQPMPFDGFLFASRVMVAKEAHTSSSVKDLIVAAPGVDDANWEGTYSKPTGGILTVRSELGEPIHKVATRGVKLWKEFDDTVFSLPKEKRTAWLVERRAEIIKKLNADFAKPWFGWKKDGSVAEDLGDMTYEEVALRMVRLMFVEKEERWIDLSLRNLTGDWLRRVEERFAGVNGGGAKASALQSFASLDNPHSFVKNFFAKYPASSTQLLASEDKAYFLAISQRRGQKPVPFIPILDADFEVWFKKDSLWQAEDIEAVFDQDPQRVCILQGPVAVKHSKVKDEPIKDLLGSINSTLVDKLVQRIYNGDVSKIPTVDYLSPEPETLPQLTGIQKVEIGGEVTYTLGENLPEPSSWLETLAGPNLSWLRALLTSAIIVQGTSYIDNPIRRLLAPRPGQKVIVSSTSVIVHGAARSFGSHQDSFKAVDILYTPSSGHINITIFEERRGVSVPLLLHFKYKPSMGSAPIHEIADGRNERIKQFYWKLWYGDNEVLPTIGIRDKFTGPEVTIEAEAVETFCSVVGNQSESFKAVRSSDAAAPMDFAIVTGWQAIMRSIFPTTIDGDLLKLVHLSNGFRMVDGAKPLRVGDICYSEARIASVTNTDAGKVVKVKGHVYRVGTPVIEVVSAFLYRGRFTDYENTFETTEEPDYLVDLLDDAAVGVLQSKEWFEWADQSVPLQAGTALFFRVQSQVTYKDKTSYRDVSVSGDIFVRDQLKRYVKVGSVDFQQDDCQGNPVVAYLRRHGNPQGSLTPLANDAYTLSKDGSTVFTTPLTNEPYSKISGDFNPIHINPYFSDYASLPGTITHGMWSSAATRKYVENVVAKGHPDRVIAYDVTFVGMVLPGDELKVNIRHVGMRDGNIVVKIETINDRDEKVLEGSAEVAQSTTVYVFTGQGSQEAGMGMDLYNSSPAARAVWDGADAHLLAVYGFSIIEIVKDNPMEKTIHFGGIKGQAIRQRYMDMTYDTMDKDGQVKTLPLFGDINARTPKYTFSHPTGLLFATQFAQIALVVTEKAAFEDMRYKGFVQNDCAFAGHSLGEYSALASIADVLPVSSLVDVVFYRGITMQRAVERDSENRSNYAMCAVNPSRISKTFTDAALREVIDTIAVRTGTLLEIVNYNVEGQQYVCAGELVALQTLTNVLNYIKVQKIDIAKLTETYSVEKVKEMLGDIVTECFAKAKAQQMSEGYIKLERGFATIPLPGIDVPFHSRYLWAGVMPFRAYLSKKIHAAQLNPDMLIGKYIPNLVAKKFDVSREYAQLIYDQTSSPRLDKVLKKWDQDNWASPEQRQKLAYTILVELLAYQFASPVRWIETQDLLFKDFAFERFIEIGPSPTLTGMAARTLKAKYEALDDSITHPRVILCHAKNGKEIYYQFEDELVHVEAEPISNVAPAISSAPVQTAAAPVAAPSGPVTSVDDVPIKANDVLNVIVAQKLKKKVEEVPLSKSIKDLVGGKSTLQNEILGDLQMEFTSAPEKGEELPLEELGAALGVGHSGALGKYTSGLVSRMVGGKMPGGFNITSIKAHLSKAWGLGPSRSDGVLLLGTTMEPAKRLGSEAEAKAWLDTVVTAYAQRSGISLSVGGAAGGSGGSQGAVINSEEFIKFQADQEQFAAQHIELYMRYLKRDSRSGDIAFDKEKANSAELQAKLDSIAKEHGDSYIEGIQPVFDPLKARRFDSSWNWVRQDALVMYYDIIFGRLTTVDREITARCISLLNRADPDLLTYMQYNIDQCDASKGDTYQLAKQFGQQLIDNTREVIGMPPVYKDGESLTFPTAPKTEVTAKGDIVYSEVVRENVRKLEAYVEEMASGDTISGSVNIQKVQDDVLKLWTVVKSQPGISQEQKNRIKALYEGVVRSLRKDLEPTRTHVTTRNRRSSSQFLRPQISGITPISADKVPLLHLKRKVGASWEYSSNLTGVYLDILHEIATSGTTFKDKNALLTGVGKGSIGVEILKGLLSGGAHVVITTSRYNRSTVEYYQSIYQTVGSRGSALTVVPFNQGSKQDVEALVDYIYATLGMDLDYILPFAAIPENGREIDSLDDKSELAHRIMLVNLLRILGAVKAKKASRHFVTRPTQVILPLSPNHGLFGNDGLYSESKISLETLFNRWSSESWGEYLCLAGAVIGWTRGTGLMDASNVVAHELESYGVRTFSAKEMAFNILGLMHPLLFSITQVEPIWADLNGGMDRLPDLADITTRIRLSLNKKSELRRAIAKDNAADFKITNGLEAERVLQVVNVTPRANFRFDFPALEAYESLADVTKLQGMVDLDKVIVITGFAEVGPWGSSRTRWEMEARGHFTIEGCIEMAWMMGYIKHFDGRLKDGSLYVGWVDSKTSEPVDDKDVRGRYEKEVLTHAGVRLIEPELFRGYNPNKKVFNQEVELIHDLEPIEVAGAEAEKFKYEHGDKCDVWAGEGGQWFVKFKKGARIFVPKAFKFSRTVAGQIPTGWDAGRYGIPADIIAQTDRATLWALVCTAEALNQSGITDPYELYEHMHPSDVGTSLGSGMGGSESLAKMFKDRREEKEVQNDVLQETFINTTAGWVNLLLLSSSGPVKIPVGACATALQSLEIACDTILSGKAKVMIAGGFDDISEEGSYEFANMKATSNAETEFAMGREPTEMSRPATTTRAGFMESQGTGVHIVMSAKTALELGAPIRGILAFTSTSTDKAGRSIPAPGRGALTVAKEVPAKYPLPILDIAYRSRQLNFRRNQISQWLTHEQSQLREEIEFRKSQGEGANDEYFYSRVADIEKEAGRQEKDALATYGMLEGADARISPLRRALAVWGLTGDDIGVLSIHGTSTGANEKNETQIWNDIFTSLARTPGNAVPVMAQKSLLGHSKGGSAAWQMMGLLQAVGTGIVPGNRNSDNIDAMFQKHRYLMFPSKSIHTDGIRAGVMSSFGFGQVGGTALVLHPRHLFGALEPSAYAAYKYKNEVRAQQAYKSMSEMMITNSLVKIKEAPPYTPELEVPVLLNSMARATLDAKTGGYSFPKKLANEVTVDKANAKTIADIMAGTGSTAGVGVDQELISAVPSHNPTFLARNFTSSEISYCNSQPLPPASFAARWAGKEAVFKSLSVISKGAGAAMQDIEILPNGETGAPEVTLHGDAKKAAESKGIGKVLISLSHSETVAIAFAQAQISI</sequence>
<keyword evidence="15" id="KW-0456">Lyase</keyword>
<dbReference type="Pfam" id="PF17828">
    <property type="entry name" value="FAS_N"/>
    <property type="match status" value="1"/>
</dbReference>
<dbReference type="InterPro" id="IPR037143">
    <property type="entry name" value="4-PPantetheinyl_Trfase_dom_sf"/>
</dbReference>
<dbReference type="InterPro" id="IPR014030">
    <property type="entry name" value="Ketoacyl_synth_N"/>
</dbReference>
<dbReference type="SUPFAM" id="SSF52151">
    <property type="entry name" value="FabD/lysophospholipase-like"/>
    <property type="match status" value="2"/>
</dbReference>
<dbReference type="Pfam" id="PF16073">
    <property type="entry name" value="SAT"/>
    <property type="match status" value="1"/>
</dbReference>
<evidence type="ECO:0000256" key="5">
    <source>
        <dbReference type="ARBA" id="ARBA00022553"/>
    </source>
</evidence>
<dbReference type="Gene3D" id="3.40.366.10">
    <property type="entry name" value="Malonyl-Coenzyme A Acyl Carrier Protein, domain 2"/>
    <property type="match status" value="3"/>
</dbReference>
<evidence type="ECO:0000256" key="6">
    <source>
        <dbReference type="ARBA" id="ARBA00022679"/>
    </source>
</evidence>
<comment type="subunit">
    <text evidence="17">[Alpha(6)beta(6)] hexamers of two multifunctional subunits (alpha and beta).</text>
</comment>
<evidence type="ECO:0000256" key="3">
    <source>
        <dbReference type="ARBA" id="ARBA00022450"/>
    </source>
</evidence>
<dbReference type="InterPro" id="IPR009081">
    <property type="entry name" value="PP-bd_ACP"/>
</dbReference>
<evidence type="ECO:0000256" key="4">
    <source>
        <dbReference type="ARBA" id="ARBA00022516"/>
    </source>
</evidence>
<evidence type="ECO:0000256" key="18">
    <source>
        <dbReference type="ARBA" id="ARBA00048237"/>
    </source>
</evidence>
<dbReference type="STRING" id="765440.A0A0C3FXA5"/>
<dbReference type="InterPro" id="IPR040883">
    <property type="entry name" value="FAS_meander"/>
</dbReference>
<dbReference type="GO" id="GO:0016787">
    <property type="term" value="F:hydrolase activity"/>
    <property type="evidence" value="ECO:0007669"/>
    <property type="project" value="UniProtKB-KW"/>
</dbReference>
<dbReference type="FunFam" id="3.30.70.3330:FF:000001">
    <property type="entry name" value="Fatty acid synthase subunit beta dehydratase"/>
    <property type="match status" value="1"/>
</dbReference>
<keyword evidence="11" id="KW-0560">Oxidoreductase</keyword>
<keyword evidence="12" id="KW-0843">Virulence</keyword>
<keyword evidence="3" id="KW-0596">Phosphopantetheine</keyword>
<evidence type="ECO:0000256" key="7">
    <source>
        <dbReference type="ARBA" id="ARBA00022723"/>
    </source>
</evidence>
<dbReference type="InterPro" id="IPR002347">
    <property type="entry name" value="SDR_fam"/>
</dbReference>
<dbReference type="InterPro" id="IPR002539">
    <property type="entry name" value="MaoC-like_dom"/>
</dbReference>
<evidence type="ECO:0000256" key="15">
    <source>
        <dbReference type="ARBA" id="ARBA00023239"/>
    </source>
</evidence>
<dbReference type="GO" id="GO:0019171">
    <property type="term" value="F:(3R)-hydroxyacyl-[acyl-carrier-protein] dehydratase activity"/>
    <property type="evidence" value="ECO:0007669"/>
    <property type="project" value="InterPro"/>
</dbReference>
<dbReference type="Pfam" id="PF01648">
    <property type="entry name" value="ACPS"/>
    <property type="match status" value="1"/>
</dbReference>
<dbReference type="InterPro" id="IPR036291">
    <property type="entry name" value="NAD(P)-bd_dom_sf"/>
</dbReference>
<dbReference type="GO" id="GO:0000287">
    <property type="term" value="F:magnesium ion binding"/>
    <property type="evidence" value="ECO:0007669"/>
    <property type="project" value="InterPro"/>
</dbReference>
<dbReference type="GO" id="GO:0006633">
    <property type="term" value="P:fatty acid biosynthetic process"/>
    <property type="evidence" value="ECO:0007669"/>
    <property type="project" value="InterPro"/>
</dbReference>
<dbReference type="PANTHER" id="PTHR10982:SF21">
    <property type="entry name" value="FATTY ACID SYNTHASE SUBUNIT BETA"/>
    <property type="match status" value="1"/>
</dbReference>
<dbReference type="Pfam" id="PF01575">
    <property type="entry name" value="MaoC_dehydratas"/>
    <property type="match status" value="1"/>
</dbReference>
<dbReference type="GO" id="GO:0004300">
    <property type="term" value="F:enoyl-CoA hydratase activity"/>
    <property type="evidence" value="ECO:0007669"/>
    <property type="project" value="UniProtKB-ARBA"/>
</dbReference>
<dbReference type="InterPro" id="IPR039569">
    <property type="entry name" value="FAS1-like_DH_region"/>
</dbReference>
<dbReference type="PROSITE" id="PS52004">
    <property type="entry name" value="KS3_2"/>
    <property type="match status" value="1"/>
</dbReference>
<dbReference type="InterPro" id="IPR013565">
    <property type="entry name" value="Fas1/AflB-like_central"/>
</dbReference>
<dbReference type="InterPro" id="IPR016035">
    <property type="entry name" value="Acyl_Trfase/lysoPLipase"/>
</dbReference>
<dbReference type="InterPro" id="IPR047224">
    <property type="entry name" value="FAS_alpha_su_C"/>
</dbReference>
<evidence type="ECO:0000256" key="8">
    <source>
        <dbReference type="ARBA" id="ARBA00022801"/>
    </source>
</evidence>
<evidence type="ECO:0000256" key="20">
    <source>
        <dbReference type="ARBA" id="ARBA00049541"/>
    </source>
</evidence>
<keyword evidence="16" id="KW-0511">Multifunctional enzyme</keyword>
<dbReference type="CDD" id="cd03447">
    <property type="entry name" value="FAS_MaoC"/>
    <property type="match status" value="1"/>
</dbReference>
<reference evidence="24" key="2">
    <citation type="submission" date="2015-01" db="EMBL/GenBank/DDBJ databases">
        <title>Evolutionary Origins and Diversification of the Mycorrhizal Mutualists.</title>
        <authorList>
            <consortium name="DOE Joint Genome Institute"/>
            <consortium name="Mycorrhizal Genomics Consortium"/>
            <person name="Kohler A."/>
            <person name="Kuo A."/>
            <person name="Nagy L.G."/>
            <person name="Floudas D."/>
            <person name="Copeland A."/>
            <person name="Barry K.W."/>
            <person name="Cichocki N."/>
            <person name="Veneault-Fourrey C."/>
            <person name="LaButti K."/>
            <person name="Lindquist E.A."/>
            <person name="Lipzen A."/>
            <person name="Lundell T."/>
            <person name="Morin E."/>
            <person name="Murat C."/>
            <person name="Riley R."/>
            <person name="Ohm R."/>
            <person name="Sun H."/>
            <person name="Tunlid A."/>
            <person name="Henrissat B."/>
            <person name="Grigoriev I.V."/>
            <person name="Hibbett D.S."/>
            <person name="Martin F."/>
        </authorList>
    </citation>
    <scope>NUCLEOTIDE SEQUENCE [LARGE SCALE GENOMIC DNA]</scope>
    <source>
        <strain evidence="24">F 1598</strain>
    </source>
</reference>
<dbReference type="FunFam" id="3.40.366.10:FF:000006">
    <property type="entry name" value="Fatty acid synthase beta subunit dehydratase"/>
    <property type="match status" value="1"/>
</dbReference>
<dbReference type="Gene3D" id="3.30.70.2490">
    <property type="match status" value="1"/>
</dbReference>
<dbReference type="PROSITE" id="PS50075">
    <property type="entry name" value="CARRIER"/>
    <property type="match status" value="1"/>
</dbReference>
<dbReference type="CDD" id="cd00828">
    <property type="entry name" value="elong_cond_enzymes"/>
    <property type="match status" value="1"/>
</dbReference>
<dbReference type="Gene3D" id="3.90.470.20">
    <property type="entry name" value="4'-phosphopantetheinyl transferase domain"/>
    <property type="match status" value="1"/>
</dbReference>
<dbReference type="InterPro" id="IPR041099">
    <property type="entry name" value="FAS1_N"/>
</dbReference>
<accession>A0A0C3FXA5</accession>
<evidence type="ECO:0000256" key="2">
    <source>
        <dbReference type="ARBA" id="ARBA00007485"/>
    </source>
</evidence>
<evidence type="ECO:0000256" key="17">
    <source>
        <dbReference type="ARBA" id="ARBA00033756"/>
    </source>
</evidence>
<dbReference type="Gene3D" id="6.10.250.1930">
    <property type="match status" value="1"/>
</dbReference>
<dbReference type="Pfam" id="PF13452">
    <property type="entry name" value="FAS1_DH_region"/>
    <property type="match status" value="1"/>
</dbReference>
<name>A0A0C3FXA5_PILCF</name>
<gene>
    <name evidence="23" type="ORF">PILCRDRAFT_6456</name>
</gene>
<evidence type="ECO:0000256" key="13">
    <source>
        <dbReference type="ARBA" id="ARBA00023027"/>
    </source>
</evidence>
<dbReference type="Gene3D" id="1.20.1050.120">
    <property type="match status" value="1"/>
</dbReference>
<keyword evidence="8" id="KW-0378">Hydrolase</keyword>
<keyword evidence="5" id="KW-0597">Phosphoprotein</keyword>
<evidence type="ECO:0000259" key="22">
    <source>
        <dbReference type="PROSITE" id="PS52004"/>
    </source>
</evidence>
<dbReference type="SUPFAM" id="SSF53901">
    <property type="entry name" value="Thiolase-like"/>
    <property type="match status" value="2"/>
</dbReference>
<dbReference type="OrthoDB" id="4251012at2759"/>
<dbReference type="InterPro" id="IPR050830">
    <property type="entry name" value="Fungal_FAS"/>
</dbReference>
<dbReference type="EMBL" id="KN832988">
    <property type="protein sequence ID" value="KIM84174.1"/>
    <property type="molecule type" value="Genomic_DNA"/>
</dbReference>
<feature type="domain" description="Carrier" evidence="21">
    <location>
        <begin position="2212"/>
        <end position="2287"/>
    </location>
</feature>
<dbReference type="PROSITE" id="PS00606">
    <property type="entry name" value="KS3_1"/>
    <property type="match status" value="1"/>
</dbReference>
<keyword evidence="24" id="KW-1185">Reference proteome</keyword>
<evidence type="ECO:0000256" key="10">
    <source>
        <dbReference type="ARBA" id="ARBA00022857"/>
    </source>
</evidence>
<proteinExistence type="inferred from homology"/>
<evidence type="ECO:0000256" key="16">
    <source>
        <dbReference type="ARBA" id="ARBA00023268"/>
    </source>
</evidence>
<dbReference type="Gene3D" id="6.10.140.1400">
    <property type="match status" value="1"/>
</dbReference>